<feature type="compositionally biased region" description="Low complexity" evidence="1">
    <location>
        <begin position="16"/>
        <end position="28"/>
    </location>
</feature>
<reference evidence="2 3" key="1">
    <citation type="journal article" date="2024" name="G3 (Bethesda)">
        <title>Genome assembly of Hibiscus sabdariffa L. provides insights into metabolisms of medicinal natural products.</title>
        <authorList>
            <person name="Kim T."/>
        </authorList>
    </citation>
    <scope>NUCLEOTIDE SEQUENCE [LARGE SCALE GENOMIC DNA]</scope>
    <source>
        <strain evidence="2">TK-2024</strain>
        <tissue evidence="2">Old leaves</tissue>
    </source>
</reference>
<organism evidence="2 3">
    <name type="scientific">Hibiscus sabdariffa</name>
    <name type="common">roselle</name>
    <dbReference type="NCBI Taxonomy" id="183260"/>
    <lineage>
        <taxon>Eukaryota</taxon>
        <taxon>Viridiplantae</taxon>
        <taxon>Streptophyta</taxon>
        <taxon>Embryophyta</taxon>
        <taxon>Tracheophyta</taxon>
        <taxon>Spermatophyta</taxon>
        <taxon>Magnoliopsida</taxon>
        <taxon>eudicotyledons</taxon>
        <taxon>Gunneridae</taxon>
        <taxon>Pentapetalae</taxon>
        <taxon>rosids</taxon>
        <taxon>malvids</taxon>
        <taxon>Malvales</taxon>
        <taxon>Malvaceae</taxon>
        <taxon>Malvoideae</taxon>
        <taxon>Hibiscus</taxon>
    </lineage>
</organism>
<name>A0ABR2FGL1_9ROSI</name>
<evidence type="ECO:0000256" key="1">
    <source>
        <dbReference type="SAM" id="MobiDB-lite"/>
    </source>
</evidence>
<dbReference type="Proteomes" id="UP001472677">
    <property type="component" value="Unassembled WGS sequence"/>
</dbReference>
<dbReference type="EMBL" id="JBBPBM010000006">
    <property type="protein sequence ID" value="KAK8579976.1"/>
    <property type="molecule type" value="Genomic_DNA"/>
</dbReference>
<accession>A0ABR2FGL1</accession>
<evidence type="ECO:0000313" key="3">
    <source>
        <dbReference type="Proteomes" id="UP001472677"/>
    </source>
</evidence>
<proteinExistence type="predicted"/>
<comment type="caution">
    <text evidence="2">The sequence shown here is derived from an EMBL/GenBank/DDBJ whole genome shotgun (WGS) entry which is preliminary data.</text>
</comment>
<evidence type="ECO:0000313" key="2">
    <source>
        <dbReference type="EMBL" id="KAK8579976.1"/>
    </source>
</evidence>
<feature type="region of interest" description="Disordered" evidence="1">
    <location>
        <begin position="1"/>
        <end position="37"/>
    </location>
</feature>
<sequence>MKNEGGNNGQGHDASQSDSSSDFDQIQSPEVEVDSKLQESDEVLNVVLIGKANNDECGAVVLDLKSPLGECELKGMGNTKFSHDTLASPNLNPHIGEQELQGTSPRLNCLEVIQFEKRWADVVAANIVGLDHQTLVQGSVRVSENNSLNAQSPFGPTTVQEEVVNMIESGEIRASPVGFESWAESVDVVNNALFLSQKSEGRPASQSEFEKAFSAEVHALQTRFCYVQNRELAL</sequence>
<protein>
    <submittedName>
        <fullName evidence="2">Uncharacterized protein</fullName>
    </submittedName>
</protein>
<gene>
    <name evidence="2" type="ORF">V6N12_070269</name>
</gene>
<keyword evidence="3" id="KW-1185">Reference proteome</keyword>